<keyword evidence="2" id="KW-1185">Reference proteome</keyword>
<gene>
    <name evidence="1" type="ORF">E5336_01245</name>
</gene>
<name>A0AC61RAC1_9FIRM</name>
<dbReference type="EMBL" id="SRYG01000002">
    <property type="protein sequence ID" value="TGY67069.1"/>
    <property type="molecule type" value="Genomic_DNA"/>
</dbReference>
<organism evidence="1 2">
    <name type="scientific">Dubosiella muris</name>
    <dbReference type="NCBI Taxonomy" id="3038133"/>
    <lineage>
        <taxon>Bacteria</taxon>
        <taxon>Bacillati</taxon>
        <taxon>Bacillota</taxon>
        <taxon>Erysipelotrichia</taxon>
        <taxon>Erysipelotrichales</taxon>
        <taxon>Erysipelotrichaceae</taxon>
        <taxon>Dubosiella</taxon>
    </lineage>
</organism>
<comment type="caution">
    <text evidence="1">The sequence shown here is derived from an EMBL/GenBank/DDBJ whole genome shotgun (WGS) entry which is preliminary data.</text>
</comment>
<dbReference type="Proteomes" id="UP000308836">
    <property type="component" value="Unassembled WGS sequence"/>
</dbReference>
<reference evidence="1" key="1">
    <citation type="submission" date="2019-04" db="EMBL/GenBank/DDBJ databases">
        <title>Microbes associate with the intestines of laboratory mice.</title>
        <authorList>
            <person name="Navarre W."/>
            <person name="Wong E."/>
            <person name="Huang K."/>
            <person name="Tropini C."/>
            <person name="Ng K."/>
            <person name="Yu B."/>
        </authorList>
    </citation>
    <scope>NUCLEOTIDE SEQUENCE</scope>
    <source>
        <strain evidence="1">NM09_H32</strain>
    </source>
</reference>
<sequence>MNKYSWMMVYAFLFSFLMVMIGVALEAPATGPAEIACTDRFIEFNGLIYKQVPYDQIRSIELLRNYDLKRKGIQEGVEFEHYYNGNADFQTIGRCSAYLYLTHKDYIAIVTADSGTILFNEPTPEITTQMYDYIKNRIDAA</sequence>
<protein>
    <submittedName>
        <fullName evidence="1">Uncharacterized protein</fullName>
    </submittedName>
</protein>
<proteinExistence type="predicted"/>
<evidence type="ECO:0000313" key="2">
    <source>
        <dbReference type="Proteomes" id="UP000308836"/>
    </source>
</evidence>
<evidence type="ECO:0000313" key="1">
    <source>
        <dbReference type="EMBL" id="TGY67069.1"/>
    </source>
</evidence>
<accession>A0AC61RAC1</accession>